<proteinExistence type="predicted"/>
<feature type="compositionally biased region" description="Polar residues" evidence="3">
    <location>
        <begin position="39"/>
        <end position="52"/>
    </location>
</feature>
<dbReference type="InParanoid" id="A0A3Q7G965"/>
<evidence type="ECO:0000313" key="4">
    <source>
        <dbReference type="EnsemblPlants" id="Solyc04g076720.2.1"/>
    </source>
</evidence>
<evidence type="ECO:0000256" key="2">
    <source>
        <dbReference type="ARBA" id="ARBA00022737"/>
    </source>
</evidence>
<accession>A0A3Q7G965</accession>
<keyword evidence="1" id="KW-0853">WD repeat</keyword>
<evidence type="ECO:0000256" key="1">
    <source>
        <dbReference type="ARBA" id="ARBA00022574"/>
    </source>
</evidence>
<dbReference type="EnsemblPlants" id="Solyc04g076720.2.1">
    <property type="protein sequence ID" value="Solyc04g076720.2.1"/>
    <property type="gene ID" value="Solyc04g076720.2"/>
</dbReference>
<reference evidence="4" key="1">
    <citation type="journal article" date="2012" name="Nature">
        <title>The tomato genome sequence provides insights into fleshy fruit evolution.</title>
        <authorList>
            <consortium name="Tomato Genome Consortium"/>
        </authorList>
    </citation>
    <scope>NUCLEOTIDE SEQUENCE [LARGE SCALE GENOMIC DNA]</scope>
    <source>
        <strain evidence="4">cv. Heinz 1706</strain>
    </source>
</reference>
<keyword evidence="2" id="KW-0677">Repeat</keyword>
<dbReference type="PANTHER" id="PTHR11227">
    <property type="entry name" value="WD-REPEAT PROTEIN INTERACTING WITH PHOSPHOINOSIDES WIPI -RELATED"/>
    <property type="match status" value="1"/>
</dbReference>
<evidence type="ECO:0000256" key="3">
    <source>
        <dbReference type="SAM" id="MobiDB-lite"/>
    </source>
</evidence>
<dbReference type="Gramene" id="Solyc04g076720.2.1">
    <property type="protein sequence ID" value="Solyc04g076720.2.1"/>
    <property type="gene ID" value="Solyc04g076720.2"/>
</dbReference>
<dbReference type="AlphaFoldDB" id="A0A3Q7G965"/>
<dbReference type="Proteomes" id="UP000004994">
    <property type="component" value="Chromosome 4"/>
</dbReference>
<evidence type="ECO:0000313" key="5">
    <source>
        <dbReference type="Proteomes" id="UP000004994"/>
    </source>
</evidence>
<feature type="compositionally biased region" description="Low complexity" evidence="3">
    <location>
        <begin position="16"/>
        <end position="32"/>
    </location>
</feature>
<dbReference type="InterPro" id="IPR048720">
    <property type="entry name" value="PROPPIN"/>
</dbReference>
<sequence>YWIDEYECGPRYLEQPKAQQHQLQPQQAAVEQVNDESLHGSSIKNPESGVGSNHQLHTTLLSIKTTTVSLSALIAVLEYTTVPFGESFCRNFENIRGIGIIEMPFRRNILAFVGHGDHPKYPRNKVMIWDDQQSRCIHELCFWSEVRRIRLLKDCLVNFSNLELLFHIETTTNPKRIYEVSQTADHLVLVCPGLQKGQVWVKHSASKSMKSIVAT</sequence>
<reference evidence="4" key="2">
    <citation type="submission" date="2019-01" db="UniProtKB">
        <authorList>
            <consortium name="EnsemblPlants"/>
        </authorList>
    </citation>
    <scope>IDENTIFICATION</scope>
    <source>
        <strain evidence="4">cv. Heinz 1706</strain>
    </source>
</reference>
<organism evidence="4">
    <name type="scientific">Solanum lycopersicum</name>
    <name type="common">Tomato</name>
    <name type="synonym">Lycopersicon esculentum</name>
    <dbReference type="NCBI Taxonomy" id="4081"/>
    <lineage>
        <taxon>Eukaryota</taxon>
        <taxon>Viridiplantae</taxon>
        <taxon>Streptophyta</taxon>
        <taxon>Embryophyta</taxon>
        <taxon>Tracheophyta</taxon>
        <taxon>Spermatophyta</taxon>
        <taxon>Magnoliopsida</taxon>
        <taxon>eudicotyledons</taxon>
        <taxon>Gunneridae</taxon>
        <taxon>Pentapetalae</taxon>
        <taxon>asterids</taxon>
        <taxon>lamiids</taxon>
        <taxon>Solanales</taxon>
        <taxon>Solanaceae</taxon>
        <taxon>Solanoideae</taxon>
        <taxon>Solaneae</taxon>
        <taxon>Solanum</taxon>
        <taxon>Solanum subgen. Lycopersicon</taxon>
    </lineage>
</organism>
<name>A0A3Q7G965_SOLLC</name>
<dbReference type="STRING" id="4081.A0A3Q7G965"/>
<keyword evidence="5" id="KW-1185">Reference proteome</keyword>
<feature type="region of interest" description="Disordered" evidence="3">
    <location>
        <begin position="16"/>
        <end position="52"/>
    </location>
</feature>
<protein>
    <submittedName>
        <fullName evidence="4">Uncharacterized protein</fullName>
    </submittedName>
</protein>